<sequence>MKPPYLITKEEILKFYKPVNPLTHKGLQGHAVIIAGSYGKIGAAVLASKSCIKSGCGLVTALIPKCGYQILQISIPEVMVVTDENANFITQINLPLIPKAIGIGPGIGKELGTQKAVFEFLRINKAPLVLDADVLNILAENQSWLELVPEKTILTPHPKELERLIGKWDSEAQKFQKAIAFSEQYKIIIVMKGAPTFIINQTAVCQNTTGNAALATAGSGDVLTGIITSLLSQSYEPLHAAQLGVFIHGLTADIALPKTGYQSFIASDIIKNLGKAFLSLEN</sequence>
<dbReference type="Gene3D" id="3.40.1190.20">
    <property type="match status" value="1"/>
</dbReference>
<dbReference type="OrthoDB" id="9806925at2"/>
<evidence type="ECO:0000256" key="6">
    <source>
        <dbReference type="HAMAP-Rule" id="MF_01965"/>
    </source>
</evidence>
<dbReference type="Pfam" id="PF01256">
    <property type="entry name" value="Carb_kinase"/>
    <property type="match status" value="1"/>
</dbReference>
<dbReference type="PROSITE" id="PS01050">
    <property type="entry name" value="YJEF_C_2"/>
    <property type="match status" value="1"/>
</dbReference>
<evidence type="ECO:0000256" key="4">
    <source>
        <dbReference type="ARBA" id="ARBA00023027"/>
    </source>
</evidence>
<feature type="binding site" evidence="6">
    <location>
        <begin position="192"/>
        <end position="196"/>
    </location>
    <ligand>
        <name>AMP</name>
        <dbReference type="ChEBI" id="CHEBI:456215"/>
    </ligand>
</feature>
<comment type="subunit">
    <text evidence="6">Homotetramer.</text>
</comment>
<evidence type="ECO:0000259" key="7">
    <source>
        <dbReference type="PROSITE" id="PS51383"/>
    </source>
</evidence>
<dbReference type="HAMAP" id="MF_01965">
    <property type="entry name" value="NADHX_dehydratase"/>
    <property type="match status" value="1"/>
</dbReference>
<dbReference type="PROSITE" id="PS51383">
    <property type="entry name" value="YJEF_C_3"/>
    <property type="match status" value="1"/>
</dbReference>
<feature type="binding site" evidence="6">
    <location>
        <position position="43"/>
    </location>
    <ligand>
        <name>(6S)-NADPHX</name>
        <dbReference type="ChEBI" id="CHEBI:64076"/>
    </ligand>
</feature>
<keyword evidence="5 6" id="KW-0456">Lyase</keyword>
<comment type="caution">
    <text evidence="8">The sequence shown here is derived from an EMBL/GenBank/DDBJ whole genome shotgun (WGS) entry which is preliminary data.</text>
</comment>
<dbReference type="GO" id="GO:0046496">
    <property type="term" value="P:nicotinamide nucleotide metabolic process"/>
    <property type="evidence" value="ECO:0007669"/>
    <property type="project" value="UniProtKB-UniRule"/>
</dbReference>
<keyword evidence="1 6" id="KW-0547">Nucleotide-binding</keyword>
<evidence type="ECO:0000313" key="8">
    <source>
        <dbReference type="EMBL" id="PXY46583.1"/>
    </source>
</evidence>
<dbReference type="GO" id="GO:0110051">
    <property type="term" value="P:metabolite repair"/>
    <property type="evidence" value="ECO:0007669"/>
    <property type="project" value="TreeGrafter"/>
</dbReference>
<feature type="binding site" evidence="6">
    <location>
        <position position="106"/>
    </location>
    <ligand>
        <name>(6S)-NADPHX</name>
        <dbReference type="ChEBI" id="CHEBI:64076"/>
    </ligand>
</feature>
<dbReference type="InterPro" id="IPR029056">
    <property type="entry name" value="Ribokinase-like"/>
</dbReference>
<feature type="domain" description="YjeF C-terminal" evidence="7">
    <location>
        <begin position="8"/>
        <end position="280"/>
    </location>
</feature>
<dbReference type="GO" id="GO:0005524">
    <property type="term" value="F:ATP binding"/>
    <property type="evidence" value="ECO:0007669"/>
    <property type="project" value="UniProtKB-KW"/>
</dbReference>
<keyword evidence="4 6" id="KW-0520">NAD</keyword>
<accession>A0A2V4C8X6</accession>
<comment type="catalytic activity">
    <reaction evidence="6">
        <text>(6S)-NADHX + ADP = AMP + phosphate + NADH + H(+)</text>
        <dbReference type="Rhea" id="RHEA:32223"/>
        <dbReference type="ChEBI" id="CHEBI:15378"/>
        <dbReference type="ChEBI" id="CHEBI:43474"/>
        <dbReference type="ChEBI" id="CHEBI:57945"/>
        <dbReference type="ChEBI" id="CHEBI:64074"/>
        <dbReference type="ChEBI" id="CHEBI:456215"/>
        <dbReference type="ChEBI" id="CHEBI:456216"/>
        <dbReference type="EC" id="4.2.1.136"/>
    </reaction>
</comment>
<gene>
    <name evidence="6" type="primary">nnrD</name>
    <name evidence="8" type="ORF">DMB68_05285</name>
</gene>
<dbReference type="GO" id="GO:0052856">
    <property type="term" value="F:NAD(P)HX epimerase activity"/>
    <property type="evidence" value="ECO:0007669"/>
    <property type="project" value="TreeGrafter"/>
</dbReference>
<keyword evidence="2 6" id="KW-0067">ATP-binding</keyword>
<dbReference type="InterPro" id="IPR017953">
    <property type="entry name" value="Carbohydrate_kinase_pred_CS"/>
</dbReference>
<dbReference type="SUPFAM" id="SSF53613">
    <property type="entry name" value="Ribokinase-like"/>
    <property type="match status" value="1"/>
</dbReference>
<dbReference type="PANTHER" id="PTHR12592:SF0">
    <property type="entry name" value="ATP-DEPENDENT (S)-NAD(P)H-HYDRATE DEHYDRATASE"/>
    <property type="match status" value="1"/>
</dbReference>
<feature type="binding site" evidence="6">
    <location>
        <position position="220"/>
    </location>
    <ligand>
        <name>AMP</name>
        <dbReference type="ChEBI" id="CHEBI:456215"/>
    </ligand>
</feature>
<feature type="binding site" evidence="6">
    <location>
        <position position="221"/>
    </location>
    <ligand>
        <name>(6S)-NADPHX</name>
        <dbReference type="ChEBI" id="CHEBI:64076"/>
    </ligand>
</feature>
<comment type="catalytic activity">
    <reaction evidence="6">
        <text>(6S)-NADPHX + ADP = AMP + phosphate + NADPH + H(+)</text>
        <dbReference type="Rhea" id="RHEA:32235"/>
        <dbReference type="ChEBI" id="CHEBI:15378"/>
        <dbReference type="ChEBI" id="CHEBI:43474"/>
        <dbReference type="ChEBI" id="CHEBI:57783"/>
        <dbReference type="ChEBI" id="CHEBI:64076"/>
        <dbReference type="ChEBI" id="CHEBI:456215"/>
        <dbReference type="ChEBI" id="CHEBI:456216"/>
        <dbReference type="EC" id="4.2.1.136"/>
    </reaction>
</comment>
<keyword evidence="3 6" id="KW-0521">NADP</keyword>
<dbReference type="PANTHER" id="PTHR12592">
    <property type="entry name" value="ATP-DEPENDENT (S)-NAD(P)H-HYDRATE DEHYDRATASE FAMILY MEMBER"/>
    <property type="match status" value="1"/>
</dbReference>
<comment type="similarity">
    <text evidence="6">Belongs to the NnrD/CARKD family.</text>
</comment>
<dbReference type="EC" id="4.2.1.136" evidence="6"/>
<keyword evidence="9" id="KW-1185">Reference proteome</keyword>
<comment type="function">
    <text evidence="6">Catalyzes the dehydration of the S-form of NAD(P)HX at the expense of ADP, which is converted to AMP. Together with NAD(P)HX epimerase, which catalyzes the epimerization of the S- and R-forms, the enzyme allows the repair of both epimers of NAD(P)HX, a damaged form of NAD(P)H that is a result of enzymatic or heat-dependent hydration.</text>
</comment>
<dbReference type="EMBL" id="QJHL01000001">
    <property type="protein sequence ID" value="PXY46583.1"/>
    <property type="molecule type" value="Genomic_DNA"/>
</dbReference>
<dbReference type="RefSeq" id="WP_110345590.1">
    <property type="nucleotide sequence ID" value="NZ_QJHL01000001.1"/>
</dbReference>
<comment type="cofactor">
    <cofactor evidence="6">
        <name>Mg(2+)</name>
        <dbReference type="ChEBI" id="CHEBI:18420"/>
    </cofactor>
</comment>
<dbReference type="Proteomes" id="UP000247681">
    <property type="component" value="Unassembled WGS sequence"/>
</dbReference>
<dbReference type="NCBIfam" id="TIGR00196">
    <property type="entry name" value="yjeF_cterm"/>
    <property type="match status" value="1"/>
</dbReference>
<dbReference type="GO" id="GO:0052855">
    <property type="term" value="F:ADP-dependent NAD(P)H-hydrate dehydratase activity"/>
    <property type="evidence" value="ECO:0007669"/>
    <property type="project" value="UniProtKB-UniRule"/>
</dbReference>
<evidence type="ECO:0000256" key="5">
    <source>
        <dbReference type="ARBA" id="ARBA00023239"/>
    </source>
</evidence>
<reference evidence="8 9" key="1">
    <citation type="submission" date="2018-05" db="EMBL/GenBank/DDBJ databases">
        <title>Flavobacterium sp. strain IMCC34758, incomplete genome.</title>
        <authorList>
            <person name="Joung Y."/>
        </authorList>
    </citation>
    <scope>NUCLEOTIDE SEQUENCE [LARGE SCALE GENOMIC DNA]</scope>
    <source>
        <strain evidence="8 9">IMCC34758</strain>
    </source>
</reference>
<evidence type="ECO:0000256" key="2">
    <source>
        <dbReference type="ARBA" id="ARBA00022840"/>
    </source>
</evidence>
<organism evidence="8 9">
    <name type="scientific">Flavobacterium hydrophilum</name>
    <dbReference type="NCBI Taxonomy" id="2211445"/>
    <lineage>
        <taxon>Bacteria</taxon>
        <taxon>Pseudomonadati</taxon>
        <taxon>Bacteroidota</taxon>
        <taxon>Flavobacteriia</taxon>
        <taxon>Flavobacteriales</taxon>
        <taxon>Flavobacteriaceae</taxon>
        <taxon>Flavobacterium</taxon>
    </lineage>
</organism>
<protein>
    <recommendedName>
        <fullName evidence="6">ADP-dependent (S)-NAD(P)H-hydrate dehydratase</fullName>
        <ecNumber evidence="6">4.2.1.136</ecNumber>
    </recommendedName>
    <alternativeName>
        <fullName evidence="6">ADP-dependent NAD(P)HX dehydratase</fullName>
    </alternativeName>
</protein>
<feature type="binding site" evidence="6">
    <location>
        <position position="157"/>
    </location>
    <ligand>
        <name>(6S)-NADPHX</name>
        <dbReference type="ChEBI" id="CHEBI:64076"/>
    </ligand>
</feature>
<evidence type="ECO:0000313" key="9">
    <source>
        <dbReference type="Proteomes" id="UP000247681"/>
    </source>
</evidence>
<proteinExistence type="inferred from homology"/>
<evidence type="ECO:0000256" key="1">
    <source>
        <dbReference type="ARBA" id="ARBA00022741"/>
    </source>
</evidence>
<evidence type="ECO:0000256" key="3">
    <source>
        <dbReference type="ARBA" id="ARBA00022857"/>
    </source>
</evidence>
<name>A0A2V4C8X6_9FLAO</name>
<dbReference type="InterPro" id="IPR000631">
    <property type="entry name" value="CARKD"/>
</dbReference>
<dbReference type="CDD" id="cd01171">
    <property type="entry name" value="YXKO-related"/>
    <property type="match status" value="1"/>
</dbReference>
<dbReference type="AlphaFoldDB" id="A0A2V4C8X6"/>